<reference evidence="1" key="1">
    <citation type="submission" date="2023-04" db="EMBL/GenBank/DDBJ databases">
        <title>Draft Genome sequencing of Naganishia species isolated from polar environments using Oxford Nanopore Technology.</title>
        <authorList>
            <person name="Leo P."/>
            <person name="Venkateswaran K."/>
        </authorList>
    </citation>
    <scope>NUCLEOTIDE SEQUENCE</scope>
    <source>
        <strain evidence="1">MNA-CCFEE 5261</strain>
    </source>
</reference>
<organism evidence="1 2">
    <name type="scientific">Naganishia cerealis</name>
    <dbReference type="NCBI Taxonomy" id="610337"/>
    <lineage>
        <taxon>Eukaryota</taxon>
        <taxon>Fungi</taxon>
        <taxon>Dikarya</taxon>
        <taxon>Basidiomycota</taxon>
        <taxon>Agaricomycotina</taxon>
        <taxon>Tremellomycetes</taxon>
        <taxon>Filobasidiales</taxon>
        <taxon>Filobasidiaceae</taxon>
        <taxon>Naganishia</taxon>
    </lineage>
</organism>
<proteinExistence type="predicted"/>
<protein>
    <submittedName>
        <fullName evidence="1">Uncharacterized protein</fullName>
    </submittedName>
</protein>
<dbReference type="Proteomes" id="UP001241377">
    <property type="component" value="Unassembled WGS sequence"/>
</dbReference>
<accession>A0ACC2VT81</accession>
<name>A0ACC2VT81_9TREE</name>
<evidence type="ECO:0000313" key="2">
    <source>
        <dbReference type="Proteomes" id="UP001241377"/>
    </source>
</evidence>
<gene>
    <name evidence="1" type="ORF">QFC19_004734</name>
</gene>
<sequence length="90" mass="10338">MLTVSDDKTLDTGWQRLCNGEGTFGRLSKEATYRRCKRGSMVSLKAVGRRIMRRFAQFQITGGLFKTMTSMICQRTLLQVYILYLVVVVH</sequence>
<evidence type="ECO:0000313" key="1">
    <source>
        <dbReference type="EMBL" id="KAJ9102625.1"/>
    </source>
</evidence>
<keyword evidence="2" id="KW-1185">Reference proteome</keyword>
<comment type="caution">
    <text evidence="1">The sequence shown here is derived from an EMBL/GenBank/DDBJ whole genome shotgun (WGS) entry which is preliminary data.</text>
</comment>
<dbReference type="EMBL" id="JASBWR010000051">
    <property type="protein sequence ID" value="KAJ9102625.1"/>
    <property type="molecule type" value="Genomic_DNA"/>
</dbReference>